<feature type="transmembrane region" description="Helical" evidence="1">
    <location>
        <begin position="191"/>
        <end position="209"/>
    </location>
</feature>
<sequence>MVNEDFLTRKECTAMKGIAILGIMLHNYCHWLTGIVRENEYNWQMWKSDRLWTVLCNTDDLLPMHLISFFGHYGVPVFLFLSGYGLVMKYENSRNLKKRQTQPVGIWRFIRYNYLKLFRILIVGFVLFTLFDAFTPGIHRYKLSEAVAILGMYANFFEHPSEVVWPGPYWYFSVTMQLYIFYRLVMYRTHWVFVVLLIFVCWMWQEFFLDDNVLLERLRYNFVGGMLPFGVGVLVGHWSMSSALHWSLTDKQQLWLKILTLVVSIGLTLLMSFYAQAWLWIPVFIITGTIALVKLIPKQVFPYVVWLGTISAAIFVTHPLVRKIFVRPYIRDDMYAGLLLYVAATILLSWYVKKLINEIACPRL</sequence>
<dbReference type="AlphaFoldDB" id="A0A1I0NES9"/>
<dbReference type="Pfam" id="PF01757">
    <property type="entry name" value="Acyl_transf_3"/>
    <property type="match status" value="1"/>
</dbReference>
<dbReference type="RefSeq" id="WP_091915267.1">
    <property type="nucleotide sequence ID" value="NZ_FOIQ01000002.1"/>
</dbReference>
<feature type="transmembrane region" description="Helical" evidence="1">
    <location>
        <begin position="252"/>
        <end position="270"/>
    </location>
</feature>
<name>A0A1I0NES9_9BACT</name>
<feature type="transmembrane region" description="Helical" evidence="1">
    <location>
        <begin position="221"/>
        <end position="240"/>
    </location>
</feature>
<keyword evidence="1" id="KW-0472">Membrane</keyword>
<feature type="transmembrane region" description="Helical" evidence="1">
    <location>
        <begin position="303"/>
        <end position="321"/>
    </location>
</feature>
<keyword evidence="1" id="KW-1133">Transmembrane helix</keyword>
<evidence type="ECO:0000259" key="2">
    <source>
        <dbReference type="Pfam" id="PF01757"/>
    </source>
</evidence>
<feature type="domain" description="Acyltransferase 3" evidence="2">
    <location>
        <begin position="14"/>
        <end position="352"/>
    </location>
</feature>
<dbReference type="GO" id="GO:0016747">
    <property type="term" value="F:acyltransferase activity, transferring groups other than amino-acyl groups"/>
    <property type="evidence" value="ECO:0007669"/>
    <property type="project" value="InterPro"/>
</dbReference>
<keyword evidence="3" id="KW-0808">Transferase</keyword>
<keyword evidence="3" id="KW-0012">Acyltransferase</keyword>
<evidence type="ECO:0000256" key="1">
    <source>
        <dbReference type="SAM" id="Phobius"/>
    </source>
</evidence>
<feature type="transmembrane region" description="Helical" evidence="1">
    <location>
        <begin position="333"/>
        <end position="352"/>
    </location>
</feature>
<keyword evidence="3" id="KW-0378">Hydrolase</keyword>
<feature type="transmembrane region" description="Helical" evidence="1">
    <location>
        <begin position="277"/>
        <end position="297"/>
    </location>
</feature>
<accession>A0A1I0NES9</accession>
<proteinExistence type="predicted"/>
<keyword evidence="4" id="KW-1185">Reference proteome</keyword>
<feature type="transmembrane region" description="Helical" evidence="1">
    <location>
        <begin position="169"/>
        <end position="185"/>
    </location>
</feature>
<dbReference type="Proteomes" id="UP000199373">
    <property type="component" value="Unassembled WGS sequence"/>
</dbReference>
<organism evidence="3 4">
    <name type="scientific">Prevotella aff. ruminicola Tc2-24</name>
    <dbReference type="NCBI Taxonomy" id="81582"/>
    <lineage>
        <taxon>Bacteria</taxon>
        <taxon>Pseudomonadati</taxon>
        <taxon>Bacteroidota</taxon>
        <taxon>Bacteroidia</taxon>
        <taxon>Bacteroidales</taxon>
        <taxon>Prevotellaceae</taxon>
        <taxon>Prevotella</taxon>
    </lineage>
</organism>
<protein>
    <submittedName>
        <fullName evidence="3">Peptidoglycan/LPS O-acetylase OafA/YrhL, contains acyltransferase and SGNH-hydrolase domains</fullName>
    </submittedName>
</protein>
<evidence type="ECO:0000313" key="4">
    <source>
        <dbReference type="Proteomes" id="UP000199373"/>
    </source>
</evidence>
<reference evidence="3 4" key="1">
    <citation type="submission" date="2016-10" db="EMBL/GenBank/DDBJ databases">
        <authorList>
            <person name="de Groot N.N."/>
        </authorList>
    </citation>
    <scope>NUCLEOTIDE SEQUENCE [LARGE SCALE GENOMIC DNA]</scope>
    <source>
        <strain evidence="3 4">TC2-24</strain>
    </source>
</reference>
<evidence type="ECO:0000313" key="3">
    <source>
        <dbReference type="EMBL" id="SEV99248.1"/>
    </source>
</evidence>
<dbReference type="EMBL" id="FOIQ01000002">
    <property type="protein sequence ID" value="SEV99248.1"/>
    <property type="molecule type" value="Genomic_DNA"/>
</dbReference>
<dbReference type="GO" id="GO:0016787">
    <property type="term" value="F:hydrolase activity"/>
    <property type="evidence" value="ECO:0007669"/>
    <property type="project" value="UniProtKB-KW"/>
</dbReference>
<feature type="transmembrane region" description="Helical" evidence="1">
    <location>
        <begin position="117"/>
        <end position="135"/>
    </location>
</feature>
<gene>
    <name evidence="3" type="ORF">SAMN04487850_1152</name>
</gene>
<keyword evidence="1" id="KW-0812">Transmembrane</keyword>
<feature type="transmembrane region" description="Helical" evidence="1">
    <location>
        <begin position="70"/>
        <end position="90"/>
    </location>
</feature>
<dbReference type="InterPro" id="IPR002656">
    <property type="entry name" value="Acyl_transf_3_dom"/>
</dbReference>